<evidence type="ECO:0000256" key="8">
    <source>
        <dbReference type="PROSITE-ProRule" id="PRU00282"/>
    </source>
</evidence>
<comment type="similarity">
    <text evidence="2 9">Belongs to the mitochondrial carrier (TC 2.A.29) family.</text>
</comment>
<keyword evidence="7 8" id="KW-0472">Membrane</keyword>
<evidence type="ECO:0008006" key="13">
    <source>
        <dbReference type="Google" id="ProtNLM"/>
    </source>
</evidence>
<dbReference type="InterPro" id="IPR023395">
    <property type="entry name" value="MCP_dom_sf"/>
</dbReference>
<dbReference type="AlphaFoldDB" id="A0A4S4KP45"/>
<evidence type="ECO:0000256" key="1">
    <source>
        <dbReference type="ARBA" id="ARBA00004141"/>
    </source>
</evidence>
<keyword evidence="4 8" id="KW-0812">Transmembrane</keyword>
<reference evidence="11 12" key="1">
    <citation type="submission" date="2019-02" db="EMBL/GenBank/DDBJ databases">
        <title>Genome sequencing of the rare red list fungi Phlebia centrifuga.</title>
        <authorList>
            <person name="Buettner E."/>
            <person name="Kellner H."/>
        </authorList>
    </citation>
    <scope>NUCLEOTIDE SEQUENCE [LARGE SCALE GENOMIC DNA]</scope>
    <source>
        <strain evidence="11 12">DSM 108282</strain>
    </source>
</reference>
<feature type="transmembrane region" description="Helical" evidence="10">
    <location>
        <begin position="217"/>
        <end position="237"/>
    </location>
</feature>
<dbReference type="Proteomes" id="UP000309038">
    <property type="component" value="Unassembled WGS sequence"/>
</dbReference>
<sequence length="325" mass="35692">MALNLVFALTLVGSLAISLAITVPLTGALIRVRANFNPKSIQLDEEGNASAHTGPVITGFFGMLRRVKKIEGWGGLYKGIMPALIETAILTILIGVVLNSDAIRYGGREPDTGVLGSLFYATVALILGLPGVVITYRSITTPYKLAFFRPLHALRVLLTPTERRRPWTIYKTPGLLFARFLHIAYKVGVLGLLKSLLLPRMLVDEEGKIANVSPYKLAIFICISVLSTSILCPLDVISAKLAIQRNHAAPEYNSVNQEVENDDVIPEEYAEYSGSSEDVIGLRNEKDPYVGLYDCFKRVVDEEGWQALYRVWWLTAIAGLGSVLS</sequence>
<feature type="transmembrane region" description="Helical" evidence="10">
    <location>
        <begin position="75"/>
        <end position="98"/>
    </location>
</feature>
<dbReference type="InterPro" id="IPR044712">
    <property type="entry name" value="SLC25A32-like"/>
</dbReference>
<proteinExistence type="inferred from homology"/>
<name>A0A4S4KP45_9APHY</name>
<keyword evidence="6 10" id="KW-1133">Transmembrane helix</keyword>
<accession>A0A4S4KP45</accession>
<comment type="caution">
    <text evidence="11">The sequence shown here is derived from an EMBL/GenBank/DDBJ whole genome shotgun (WGS) entry which is preliminary data.</text>
</comment>
<dbReference type="GO" id="GO:0055085">
    <property type="term" value="P:transmembrane transport"/>
    <property type="evidence" value="ECO:0007669"/>
    <property type="project" value="InterPro"/>
</dbReference>
<evidence type="ECO:0000256" key="2">
    <source>
        <dbReference type="ARBA" id="ARBA00006375"/>
    </source>
</evidence>
<evidence type="ECO:0000313" key="11">
    <source>
        <dbReference type="EMBL" id="THG99946.1"/>
    </source>
</evidence>
<feature type="transmembrane region" description="Helical" evidence="10">
    <location>
        <begin position="174"/>
        <end position="197"/>
    </location>
</feature>
<evidence type="ECO:0000256" key="5">
    <source>
        <dbReference type="ARBA" id="ARBA00022737"/>
    </source>
</evidence>
<comment type="subcellular location">
    <subcellularLocation>
        <location evidence="1">Membrane</location>
        <topology evidence="1">Multi-pass membrane protein</topology>
    </subcellularLocation>
</comment>
<dbReference type="GO" id="GO:0016020">
    <property type="term" value="C:membrane"/>
    <property type="evidence" value="ECO:0007669"/>
    <property type="project" value="UniProtKB-SubCell"/>
</dbReference>
<dbReference type="GO" id="GO:0006862">
    <property type="term" value="P:nucleotide transport"/>
    <property type="evidence" value="ECO:0007669"/>
    <property type="project" value="InterPro"/>
</dbReference>
<dbReference type="Gene3D" id="1.50.40.10">
    <property type="entry name" value="Mitochondrial carrier domain"/>
    <property type="match status" value="2"/>
</dbReference>
<dbReference type="PANTHER" id="PTHR45683">
    <property type="entry name" value="MITOCHONDRIAL NICOTINAMIDE ADENINE DINUCLEOTIDE TRANSPORTER 1-RELATED-RELATED"/>
    <property type="match status" value="1"/>
</dbReference>
<evidence type="ECO:0000256" key="9">
    <source>
        <dbReference type="RuleBase" id="RU000488"/>
    </source>
</evidence>
<evidence type="ECO:0000256" key="4">
    <source>
        <dbReference type="ARBA" id="ARBA00022692"/>
    </source>
</evidence>
<organism evidence="11 12">
    <name type="scientific">Hermanssonia centrifuga</name>
    <dbReference type="NCBI Taxonomy" id="98765"/>
    <lineage>
        <taxon>Eukaryota</taxon>
        <taxon>Fungi</taxon>
        <taxon>Dikarya</taxon>
        <taxon>Basidiomycota</taxon>
        <taxon>Agaricomycotina</taxon>
        <taxon>Agaricomycetes</taxon>
        <taxon>Polyporales</taxon>
        <taxon>Meruliaceae</taxon>
        <taxon>Hermanssonia</taxon>
    </lineage>
</organism>
<keyword evidence="3 9" id="KW-0813">Transport</keyword>
<protein>
    <recommendedName>
        <fullName evidence="13">Mitochondrial carrier</fullName>
    </recommendedName>
</protein>
<evidence type="ECO:0000256" key="3">
    <source>
        <dbReference type="ARBA" id="ARBA00022448"/>
    </source>
</evidence>
<feature type="transmembrane region" description="Helical" evidence="10">
    <location>
        <begin position="118"/>
        <end position="139"/>
    </location>
</feature>
<dbReference type="PROSITE" id="PS50920">
    <property type="entry name" value="SOLCAR"/>
    <property type="match status" value="1"/>
</dbReference>
<keyword evidence="5" id="KW-0677">Repeat</keyword>
<dbReference type="InterPro" id="IPR018108">
    <property type="entry name" value="MCP_transmembrane"/>
</dbReference>
<dbReference type="Pfam" id="PF00153">
    <property type="entry name" value="Mito_carr"/>
    <property type="match status" value="1"/>
</dbReference>
<evidence type="ECO:0000256" key="6">
    <source>
        <dbReference type="ARBA" id="ARBA00022989"/>
    </source>
</evidence>
<evidence type="ECO:0000256" key="10">
    <source>
        <dbReference type="SAM" id="Phobius"/>
    </source>
</evidence>
<feature type="repeat" description="Solcar" evidence="8">
    <location>
        <begin position="2"/>
        <end position="104"/>
    </location>
</feature>
<feature type="transmembrane region" description="Helical" evidence="10">
    <location>
        <begin position="6"/>
        <end position="30"/>
    </location>
</feature>
<dbReference type="EMBL" id="SGPJ01000064">
    <property type="protein sequence ID" value="THG99946.1"/>
    <property type="molecule type" value="Genomic_DNA"/>
</dbReference>
<evidence type="ECO:0000256" key="7">
    <source>
        <dbReference type="ARBA" id="ARBA00023136"/>
    </source>
</evidence>
<keyword evidence="12" id="KW-1185">Reference proteome</keyword>
<evidence type="ECO:0000313" key="12">
    <source>
        <dbReference type="Proteomes" id="UP000309038"/>
    </source>
</evidence>
<gene>
    <name evidence="11" type="ORF">EW026_g2523</name>
</gene>
<dbReference type="SUPFAM" id="SSF103506">
    <property type="entry name" value="Mitochondrial carrier"/>
    <property type="match status" value="1"/>
</dbReference>